<evidence type="ECO:0000313" key="2">
    <source>
        <dbReference type="EMBL" id="CAE7636730.1"/>
    </source>
</evidence>
<feature type="compositionally biased region" description="Basic and acidic residues" evidence="1">
    <location>
        <begin position="63"/>
        <end position="73"/>
    </location>
</feature>
<dbReference type="EMBL" id="CAJNIZ010042759">
    <property type="protein sequence ID" value="CAE7636730.1"/>
    <property type="molecule type" value="Genomic_DNA"/>
</dbReference>
<keyword evidence="3" id="KW-1185">Reference proteome</keyword>
<dbReference type="Proteomes" id="UP000649617">
    <property type="component" value="Unassembled WGS sequence"/>
</dbReference>
<protein>
    <submittedName>
        <fullName evidence="2">Uncharacterized protein</fullName>
    </submittedName>
</protein>
<sequence length="96" mass="10540">MPGIDQSARRGLDDAESGQAAMARQKNAPPETGNFSYSSKPRAASAKERAQPEQPLPPPPPPEPRKVTMEEAQRGVYVPGEIEPSQTRMYNPLFHI</sequence>
<dbReference type="AlphaFoldDB" id="A0A812VEL8"/>
<evidence type="ECO:0000256" key="1">
    <source>
        <dbReference type="SAM" id="MobiDB-lite"/>
    </source>
</evidence>
<gene>
    <name evidence="2" type="ORF">SPIL2461_LOCUS16796</name>
</gene>
<comment type="caution">
    <text evidence="2">The sequence shown here is derived from an EMBL/GenBank/DDBJ whole genome shotgun (WGS) entry which is preliminary data.</text>
</comment>
<feature type="region of interest" description="Disordered" evidence="1">
    <location>
        <begin position="1"/>
        <end position="83"/>
    </location>
</feature>
<reference evidence="2" key="1">
    <citation type="submission" date="2021-02" db="EMBL/GenBank/DDBJ databases">
        <authorList>
            <person name="Dougan E. K."/>
            <person name="Rhodes N."/>
            <person name="Thang M."/>
            <person name="Chan C."/>
        </authorList>
    </citation>
    <scope>NUCLEOTIDE SEQUENCE</scope>
</reference>
<proteinExistence type="predicted"/>
<organism evidence="2 3">
    <name type="scientific">Symbiodinium pilosum</name>
    <name type="common">Dinoflagellate</name>
    <dbReference type="NCBI Taxonomy" id="2952"/>
    <lineage>
        <taxon>Eukaryota</taxon>
        <taxon>Sar</taxon>
        <taxon>Alveolata</taxon>
        <taxon>Dinophyceae</taxon>
        <taxon>Suessiales</taxon>
        <taxon>Symbiodiniaceae</taxon>
        <taxon>Symbiodinium</taxon>
    </lineage>
</organism>
<name>A0A812VEL8_SYMPI</name>
<dbReference type="OrthoDB" id="10639553at2759"/>
<accession>A0A812VEL8</accession>
<evidence type="ECO:0000313" key="3">
    <source>
        <dbReference type="Proteomes" id="UP000649617"/>
    </source>
</evidence>